<dbReference type="Gramene" id="Pp3c14_12150V3.2">
    <property type="protein sequence ID" value="Pp3c14_12150V3.2"/>
    <property type="gene ID" value="Pp3c14_12150"/>
</dbReference>
<keyword evidence="13" id="KW-1185">Reference proteome</keyword>
<reference evidence="11 13" key="1">
    <citation type="journal article" date="2008" name="Science">
        <title>The Physcomitrella genome reveals evolutionary insights into the conquest of land by plants.</title>
        <authorList>
            <person name="Rensing S."/>
            <person name="Lang D."/>
            <person name="Zimmer A."/>
            <person name="Terry A."/>
            <person name="Salamov A."/>
            <person name="Shapiro H."/>
            <person name="Nishiyama T."/>
            <person name="Perroud P.-F."/>
            <person name="Lindquist E."/>
            <person name="Kamisugi Y."/>
            <person name="Tanahashi T."/>
            <person name="Sakakibara K."/>
            <person name="Fujita T."/>
            <person name="Oishi K."/>
            <person name="Shin-I T."/>
            <person name="Kuroki Y."/>
            <person name="Toyoda A."/>
            <person name="Suzuki Y."/>
            <person name="Hashimoto A."/>
            <person name="Yamaguchi K."/>
            <person name="Sugano A."/>
            <person name="Kohara Y."/>
            <person name="Fujiyama A."/>
            <person name="Anterola A."/>
            <person name="Aoki S."/>
            <person name="Ashton N."/>
            <person name="Barbazuk W.B."/>
            <person name="Barker E."/>
            <person name="Bennetzen J."/>
            <person name="Bezanilla M."/>
            <person name="Blankenship R."/>
            <person name="Cho S.H."/>
            <person name="Dutcher S."/>
            <person name="Estelle M."/>
            <person name="Fawcett J.A."/>
            <person name="Gundlach H."/>
            <person name="Hanada K."/>
            <person name="Heyl A."/>
            <person name="Hicks K.A."/>
            <person name="Hugh J."/>
            <person name="Lohr M."/>
            <person name="Mayer K."/>
            <person name="Melkozernov A."/>
            <person name="Murata T."/>
            <person name="Nelson D."/>
            <person name="Pils B."/>
            <person name="Prigge M."/>
            <person name="Reiss B."/>
            <person name="Renner T."/>
            <person name="Rombauts S."/>
            <person name="Rushton P."/>
            <person name="Sanderfoot A."/>
            <person name="Schween G."/>
            <person name="Shiu S.-H."/>
            <person name="Stueber K."/>
            <person name="Theodoulou F.L."/>
            <person name="Tu H."/>
            <person name="Van de Peer Y."/>
            <person name="Verrier P.J."/>
            <person name="Waters E."/>
            <person name="Wood A."/>
            <person name="Yang L."/>
            <person name="Cove D."/>
            <person name="Cuming A."/>
            <person name="Hasebe M."/>
            <person name="Lucas S."/>
            <person name="Mishler D.B."/>
            <person name="Reski R."/>
            <person name="Grigoriev I."/>
            <person name="Quatrano R.S."/>
            <person name="Boore J.L."/>
        </authorList>
    </citation>
    <scope>NUCLEOTIDE SEQUENCE [LARGE SCALE GENOMIC DNA]</scope>
    <source>
        <strain evidence="12 13">cv. Gransden 2004</strain>
    </source>
</reference>
<dbReference type="Gene3D" id="1.10.132.130">
    <property type="match status" value="1"/>
</dbReference>
<sequence>MALSVEGIFLILLCSLGAMAVAAREWDGKIVMPTEEGSKDPQPTEDGQRWAVLVAGSSGYGNYRHQADVCHAYQILKKGGMKDENIVVFMFDDIAHNRHNPRPGVILNHPNGEDVYHGVPKDYTGKNVTVNNLLAVLLGDKKTLKGGSGKVVNSGPNDHIFIYYSDHGGPGVLGMPTNPNLYADDLLKTFKKMHEAKTYKEMVVYIEACESGSIFQGLLPKDLNIYATTAANAEESSWGTYCPGMFPAPLEEFDTCLGDLYSVAWMEDTEVENLKKETLRDQYMIVKSRTSNHNTYKSGSHVLEFGDLKMKPEELDQYLGYDPANENVTGPIFLREYLAIRLGGVEERHINQRDADLVHYWHRYHKSKVGSTAKAEAELDLMRILSHRMYIDKSVDLVGRLLFGVEAGPTTLSAVRPDGLPLTDDWACLKSMVSAFELSCGELSEYGMKHMRAFANICNAGVEPSKMSGVAAEACAVSAFGSGTLQIPTTGFSA</sequence>
<dbReference type="OMA" id="RSFETYC"/>
<keyword evidence="5" id="KW-0788">Thiol protease</keyword>
<feature type="chain" id="PRO_5043158114" description="Legumain prodomain domain-containing protein" evidence="9">
    <location>
        <begin position="24"/>
        <end position="494"/>
    </location>
</feature>
<feature type="domain" description="Legumain prodomain" evidence="10">
    <location>
        <begin position="381"/>
        <end position="475"/>
    </location>
</feature>
<dbReference type="EnsemblPlants" id="Pp3c14_12150V3.1">
    <property type="protein sequence ID" value="Pp3c14_12150V3.1"/>
    <property type="gene ID" value="Pp3c14_12150"/>
</dbReference>
<dbReference type="PIRSF" id="PIRSF019663">
    <property type="entry name" value="Legumain"/>
    <property type="match status" value="1"/>
</dbReference>
<keyword evidence="3 9" id="KW-0732">Signal</keyword>
<dbReference type="InterPro" id="IPR046427">
    <property type="entry name" value="Legumain_prodom_sf"/>
</dbReference>
<keyword evidence="7" id="KW-0325">Glycoprotein</keyword>
<dbReference type="PANTHER" id="PTHR12000:SF42">
    <property type="entry name" value="LEGUMAIN"/>
    <property type="match status" value="1"/>
</dbReference>
<evidence type="ECO:0000313" key="11">
    <source>
        <dbReference type="EMBL" id="PNR41006.1"/>
    </source>
</evidence>
<dbReference type="InterPro" id="IPR043577">
    <property type="entry name" value="AE"/>
</dbReference>
<keyword evidence="2" id="KW-0645">Protease</keyword>
<evidence type="ECO:0000256" key="9">
    <source>
        <dbReference type="SAM" id="SignalP"/>
    </source>
</evidence>
<dbReference type="InterPro" id="IPR048501">
    <property type="entry name" value="Legum_prodom"/>
</dbReference>
<evidence type="ECO:0000256" key="8">
    <source>
        <dbReference type="PIRSR" id="PIRSR019663-1"/>
    </source>
</evidence>
<dbReference type="FunFam" id="1.10.132.130:FF:000001">
    <property type="entry name" value="Vacuolar-processing enzyme beta-isozyme"/>
    <property type="match status" value="1"/>
</dbReference>
<accession>A0A2K1JI79</accession>
<evidence type="ECO:0000256" key="2">
    <source>
        <dbReference type="ARBA" id="ARBA00022670"/>
    </source>
</evidence>
<evidence type="ECO:0000256" key="6">
    <source>
        <dbReference type="ARBA" id="ARBA00023157"/>
    </source>
</evidence>
<comment type="similarity">
    <text evidence="1">Belongs to the peptidase C13 family.</text>
</comment>
<dbReference type="PRINTS" id="PR00776">
    <property type="entry name" value="HEMOGLOBNASE"/>
</dbReference>
<dbReference type="Proteomes" id="UP000006727">
    <property type="component" value="Chromosome 14"/>
</dbReference>
<feature type="signal peptide" evidence="9">
    <location>
        <begin position="1"/>
        <end position="23"/>
    </location>
</feature>
<dbReference type="GO" id="GO:0005773">
    <property type="term" value="C:vacuole"/>
    <property type="evidence" value="ECO:0007669"/>
    <property type="project" value="GOC"/>
</dbReference>
<dbReference type="Pfam" id="PF20985">
    <property type="entry name" value="Legum_prodom"/>
    <property type="match status" value="1"/>
</dbReference>
<dbReference type="PANTHER" id="PTHR12000">
    <property type="entry name" value="HEMOGLOBINASE FAMILY MEMBER"/>
    <property type="match status" value="1"/>
</dbReference>
<dbReference type="InterPro" id="IPR001096">
    <property type="entry name" value="Peptidase_C13"/>
</dbReference>
<name>A0A2K1JI79_PHYPA</name>
<dbReference type="GO" id="GO:0051603">
    <property type="term" value="P:proteolysis involved in protein catabolic process"/>
    <property type="evidence" value="ECO:0000318"/>
    <property type="project" value="GO_Central"/>
</dbReference>
<evidence type="ECO:0000256" key="3">
    <source>
        <dbReference type="ARBA" id="ARBA00022729"/>
    </source>
</evidence>
<dbReference type="AlphaFoldDB" id="A0A2K1JI79"/>
<dbReference type="Gramene" id="Pp3c14_12150V3.1">
    <property type="protein sequence ID" value="Pp3c14_12150V3.1"/>
    <property type="gene ID" value="Pp3c14_12150"/>
</dbReference>
<evidence type="ECO:0000259" key="10">
    <source>
        <dbReference type="Pfam" id="PF20985"/>
    </source>
</evidence>
<feature type="active site" evidence="8">
    <location>
        <position position="167"/>
    </location>
</feature>
<dbReference type="PaxDb" id="3218-PP1S36_220V6.1"/>
<dbReference type="FunCoup" id="A0A2K1JI79">
    <property type="interactions" value="519"/>
</dbReference>
<keyword evidence="6" id="KW-1015">Disulfide bond</keyword>
<dbReference type="CDD" id="cd21115">
    <property type="entry name" value="legumain_C"/>
    <property type="match status" value="1"/>
</dbReference>
<evidence type="ECO:0000313" key="13">
    <source>
        <dbReference type="Proteomes" id="UP000006727"/>
    </source>
</evidence>
<evidence type="ECO:0000256" key="7">
    <source>
        <dbReference type="ARBA" id="ARBA00023180"/>
    </source>
</evidence>
<evidence type="ECO:0000313" key="12">
    <source>
        <dbReference type="EnsemblPlants" id="Pp3c14_12150V3.1"/>
    </source>
</evidence>
<feature type="active site" description="Nucleophile" evidence="8">
    <location>
        <position position="209"/>
    </location>
</feature>
<evidence type="ECO:0000256" key="4">
    <source>
        <dbReference type="ARBA" id="ARBA00022801"/>
    </source>
</evidence>
<dbReference type="Gene3D" id="3.40.50.1460">
    <property type="match status" value="1"/>
</dbReference>
<dbReference type="STRING" id="3218.A0A2K1JI79"/>
<evidence type="ECO:0000256" key="5">
    <source>
        <dbReference type="ARBA" id="ARBA00022807"/>
    </source>
</evidence>
<protein>
    <recommendedName>
        <fullName evidence="10">Legumain prodomain domain-containing protein</fullName>
    </recommendedName>
</protein>
<dbReference type="EnsemblPlants" id="Pp3c14_12150V3.2">
    <property type="protein sequence ID" value="Pp3c14_12150V3.2"/>
    <property type="gene ID" value="Pp3c14_12150"/>
</dbReference>
<dbReference type="EMBL" id="ABEU02000014">
    <property type="protein sequence ID" value="PNR41006.1"/>
    <property type="molecule type" value="Genomic_DNA"/>
</dbReference>
<organism evidence="11">
    <name type="scientific">Physcomitrium patens</name>
    <name type="common">Spreading-leaved earth moss</name>
    <name type="synonym">Physcomitrella patens</name>
    <dbReference type="NCBI Taxonomy" id="3218"/>
    <lineage>
        <taxon>Eukaryota</taxon>
        <taxon>Viridiplantae</taxon>
        <taxon>Streptophyta</taxon>
        <taxon>Embryophyta</taxon>
        <taxon>Bryophyta</taxon>
        <taxon>Bryophytina</taxon>
        <taxon>Bryopsida</taxon>
        <taxon>Funariidae</taxon>
        <taxon>Funariales</taxon>
        <taxon>Funariaceae</taxon>
        <taxon>Physcomitrium</taxon>
    </lineage>
</organism>
<reference evidence="11 13" key="2">
    <citation type="journal article" date="2018" name="Plant J.">
        <title>The Physcomitrella patens chromosome-scale assembly reveals moss genome structure and evolution.</title>
        <authorList>
            <person name="Lang D."/>
            <person name="Ullrich K.K."/>
            <person name="Murat F."/>
            <person name="Fuchs J."/>
            <person name="Jenkins J."/>
            <person name="Haas F.B."/>
            <person name="Piednoel M."/>
            <person name="Gundlach H."/>
            <person name="Van Bel M."/>
            <person name="Meyberg R."/>
            <person name="Vives C."/>
            <person name="Morata J."/>
            <person name="Symeonidi A."/>
            <person name="Hiss M."/>
            <person name="Muchero W."/>
            <person name="Kamisugi Y."/>
            <person name="Saleh O."/>
            <person name="Blanc G."/>
            <person name="Decker E.L."/>
            <person name="van Gessel N."/>
            <person name="Grimwood J."/>
            <person name="Hayes R.D."/>
            <person name="Graham S.W."/>
            <person name="Gunter L.E."/>
            <person name="McDaniel S.F."/>
            <person name="Hoernstein S.N.W."/>
            <person name="Larsson A."/>
            <person name="Li F.W."/>
            <person name="Perroud P.F."/>
            <person name="Phillips J."/>
            <person name="Ranjan P."/>
            <person name="Rokshar D.S."/>
            <person name="Rothfels C.J."/>
            <person name="Schneider L."/>
            <person name="Shu S."/>
            <person name="Stevenson D.W."/>
            <person name="Thummler F."/>
            <person name="Tillich M."/>
            <person name="Villarreal Aguilar J.C."/>
            <person name="Widiez T."/>
            <person name="Wong G.K."/>
            <person name="Wymore A."/>
            <person name="Zhang Y."/>
            <person name="Zimmer A.D."/>
            <person name="Quatrano R.S."/>
            <person name="Mayer K.F.X."/>
            <person name="Goodstein D."/>
            <person name="Casacuberta J.M."/>
            <person name="Vandepoele K."/>
            <person name="Reski R."/>
            <person name="Cuming A.C."/>
            <person name="Tuskan G.A."/>
            <person name="Maumus F."/>
            <person name="Salse J."/>
            <person name="Schmutz J."/>
            <person name="Rensing S.A."/>
        </authorList>
    </citation>
    <scope>NUCLEOTIDE SEQUENCE [LARGE SCALE GENOMIC DNA]</scope>
    <source>
        <strain evidence="12 13">cv. Gransden 2004</strain>
    </source>
</reference>
<dbReference type="GO" id="GO:0004197">
    <property type="term" value="F:cysteine-type endopeptidase activity"/>
    <property type="evidence" value="ECO:0000318"/>
    <property type="project" value="GO_Central"/>
</dbReference>
<evidence type="ECO:0000256" key="1">
    <source>
        <dbReference type="ARBA" id="ARBA00009941"/>
    </source>
</evidence>
<proteinExistence type="inferred from homology"/>
<dbReference type="FunFam" id="3.40.50.1460:FF:000005">
    <property type="entry name" value="Vacuolar-processing enzyme beta-isozyme"/>
    <property type="match status" value="1"/>
</dbReference>
<dbReference type="PIRSF" id="PIRSF500139">
    <property type="entry name" value="AE"/>
    <property type="match status" value="1"/>
</dbReference>
<reference evidence="12" key="3">
    <citation type="submission" date="2020-12" db="UniProtKB">
        <authorList>
            <consortium name="EnsemblPlants"/>
        </authorList>
    </citation>
    <scope>IDENTIFICATION</scope>
</reference>
<dbReference type="GO" id="GO:0006624">
    <property type="term" value="P:vacuolar protein processing"/>
    <property type="evidence" value="ECO:0000318"/>
    <property type="project" value="GO_Central"/>
</dbReference>
<dbReference type="OrthoDB" id="192611at2759"/>
<keyword evidence="4" id="KW-0378">Hydrolase</keyword>
<gene>
    <name evidence="12" type="primary">LOC112291620</name>
    <name evidence="11" type="ORF">PHYPA_018409</name>
</gene>
<dbReference type="Pfam" id="PF01650">
    <property type="entry name" value="Peptidase_C13"/>
    <property type="match status" value="1"/>
</dbReference>